<gene>
    <name evidence="1" type="ORF">INT48_000149</name>
</gene>
<evidence type="ECO:0000313" key="2">
    <source>
        <dbReference type="Proteomes" id="UP000613177"/>
    </source>
</evidence>
<evidence type="ECO:0000313" key="1">
    <source>
        <dbReference type="EMBL" id="KAG2236595.1"/>
    </source>
</evidence>
<dbReference type="AlphaFoldDB" id="A0A8H7SY63"/>
<comment type="caution">
    <text evidence="1">The sequence shown here is derived from an EMBL/GenBank/DDBJ whole genome shotgun (WGS) entry which is preliminary data.</text>
</comment>
<proteinExistence type="predicted"/>
<accession>A0A8H7SY63</accession>
<protein>
    <submittedName>
        <fullName evidence="1">Uncharacterized protein</fullName>
    </submittedName>
</protein>
<dbReference type="Proteomes" id="UP000613177">
    <property type="component" value="Unassembled WGS sequence"/>
</dbReference>
<reference evidence="1" key="1">
    <citation type="submission" date="2021-01" db="EMBL/GenBank/DDBJ databases">
        <title>Metabolic potential, ecology and presence of endohyphal bacteria is reflected in genomic diversity of Mucoromycotina.</title>
        <authorList>
            <person name="Muszewska A."/>
            <person name="Okrasinska A."/>
            <person name="Steczkiewicz K."/>
            <person name="Drgas O."/>
            <person name="Orlowska M."/>
            <person name="Perlinska-Lenart U."/>
            <person name="Aleksandrzak-Piekarczyk T."/>
            <person name="Szatraj K."/>
            <person name="Zielenkiewicz U."/>
            <person name="Pilsyk S."/>
            <person name="Malc E."/>
            <person name="Mieczkowski P."/>
            <person name="Kruszewska J.S."/>
            <person name="Biernat P."/>
            <person name="Pawlowska J."/>
        </authorList>
    </citation>
    <scope>NUCLEOTIDE SEQUENCE</scope>
    <source>
        <strain evidence="1">WA0000018081</strain>
    </source>
</reference>
<keyword evidence="2" id="KW-1185">Reference proteome</keyword>
<sequence>MVCTGYNKPNKQVCGITINGIHFTIHPTQLRDGTLVAYSSQKINFDSQSTSSSINSQTANSIPTLISSSQANTDIANVVTTPSSEWFSTKRAIDDISKEIKRLKRARKQLQKALRKEH</sequence>
<organism evidence="1 2">
    <name type="scientific">Thamnidium elegans</name>
    <dbReference type="NCBI Taxonomy" id="101142"/>
    <lineage>
        <taxon>Eukaryota</taxon>
        <taxon>Fungi</taxon>
        <taxon>Fungi incertae sedis</taxon>
        <taxon>Mucoromycota</taxon>
        <taxon>Mucoromycotina</taxon>
        <taxon>Mucoromycetes</taxon>
        <taxon>Mucorales</taxon>
        <taxon>Mucorineae</taxon>
        <taxon>Mucoraceae</taxon>
        <taxon>Thamnidium</taxon>
    </lineage>
</organism>
<dbReference type="EMBL" id="JAEPRE010000015">
    <property type="protein sequence ID" value="KAG2236595.1"/>
    <property type="molecule type" value="Genomic_DNA"/>
</dbReference>
<name>A0A8H7SY63_9FUNG</name>